<dbReference type="PANTHER" id="PTHR13390:SF0">
    <property type="entry name" value="LIPID DROPLET-ASSOCIATED HYDROLASE"/>
    <property type="match status" value="1"/>
</dbReference>
<dbReference type="PANTHER" id="PTHR13390">
    <property type="entry name" value="LIPASE"/>
    <property type="match status" value="1"/>
</dbReference>
<accession>A0AAV7F1L0</accession>
<dbReference type="Gene3D" id="3.40.50.1820">
    <property type="entry name" value="alpha/beta hydrolase"/>
    <property type="match status" value="1"/>
</dbReference>
<proteinExistence type="inferred from homology"/>
<protein>
    <recommendedName>
        <fullName evidence="8">Lipid droplet-associated hydrolase</fullName>
    </recommendedName>
</protein>
<dbReference type="SUPFAM" id="SSF53474">
    <property type="entry name" value="alpha/beta-Hydrolases"/>
    <property type="match status" value="1"/>
</dbReference>
<dbReference type="Pfam" id="PF10230">
    <property type="entry name" value="LIDHydrolase"/>
    <property type="match status" value="1"/>
</dbReference>
<evidence type="ECO:0000256" key="2">
    <source>
        <dbReference type="ARBA" id="ARBA00008300"/>
    </source>
</evidence>
<dbReference type="InterPro" id="IPR019363">
    <property type="entry name" value="LDAH"/>
</dbReference>
<dbReference type="AlphaFoldDB" id="A0AAV7F1L0"/>
<keyword evidence="5" id="KW-1133">Transmembrane helix</keyword>
<keyword evidence="5" id="KW-0812">Transmembrane</keyword>
<comment type="similarity">
    <text evidence="2">Belongs to the AB hydrolase superfamily. LDAH family.</text>
</comment>
<dbReference type="InterPro" id="IPR029058">
    <property type="entry name" value="AB_hydrolase_fold"/>
</dbReference>
<gene>
    <name evidence="6" type="ORF">H6P81_007929</name>
</gene>
<evidence type="ECO:0000256" key="1">
    <source>
        <dbReference type="ARBA" id="ARBA00004502"/>
    </source>
</evidence>
<keyword evidence="4" id="KW-0378">Hydrolase</keyword>
<evidence type="ECO:0008006" key="8">
    <source>
        <dbReference type="Google" id="ProtNLM"/>
    </source>
</evidence>
<evidence type="ECO:0000313" key="6">
    <source>
        <dbReference type="EMBL" id="KAG9455025.1"/>
    </source>
</evidence>
<organism evidence="6 7">
    <name type="scientific">Aristolochia fimbriata</name>
    <name type="common">White veined hardy Dutchman's pipe vine</name>
    <dbReference type="NCBI Taxonomy" id="158543"/>
    <lineage>
        <taxon>Eukaryota</taxon>
        <taxon>Viridiplantae</taxon>
        <taxon>Streptophyta</taxon>
        <taxon>Embryophyta</taxon>
        <taxon>Tracheophyta</taxon>
        <taxon>Spermatophyta</taxon>
        <taxon>Magnoliopsida</taxon>
        <taxon>Magnoliidae</taxon>
        <taxon>Piperales</taxon>
        <taxon>Aristolochiaceae</taxon>
        <taxon>Aristolochia</taxon>
    </lineage>
</organism>
<dbReference type="GO" id="GO:0016298">
    <property type="term" value="F:lipase activity"/>
    <property type="evidence" value="ECO:0007669"/>
    <property type="project" value="InterPro"/>
</dbReference>
<feature type="transmembrane region" description="Helical" evidence="5">
    <location>
        <begin position="200"/>
        <end position="219"/>
    </location>
</feature>
<evidence type="ECO:0000256" key="4">
    <source>
        <dbReference type="ARBA" id="ARBA00022801"/>
    </source>
</evidence>
<dbReference type="EMBL" id="JAINDJ010000003">
    <property type="protein sequence ID" value="KAG9455025.1"/>
    <property type="molecule type" value="Genomic_DNA"/>
</dbReference>
<dbReference type="GO" id="GO:0005811">
    <property type="term" value="C:lipid droplet"/>
    <property type="evidence" value="ECO:0007669"/>
    <property type="project" value="UniProtKB-SubCell"/>
</dbReference>
<comment type="caution">
    <text evidence="6">The sequence shown here is derived from an EMBL/GenBank/DDBJ whole genome shotgun (WGS) entry which is preliminary data.</text>
</comment>
<reference evidence="6 7" key="1">
    <citation type="submission" date="2021-07" db="EMBL/GenBank/DDBJ databases">
        <title>The Aristolochia fimbriata genome: insights into angiosperm evolution, floral development and chemical biosynthesis.</title>
        <authorList>
            <person name="Jiao Y."/>
        </authorList>
    </citation>
    <scope>NUCLEOTIDE SEQUENCE [LARGE SCALE GENOMIC DNA]</scope>
    <source>
        <strain evidence="6">IBCAS-2021</strain>
        <tissue evidence="6">Leaf</tissue>
    </source>
</reference>
<evidence type="ECO:0000256" key="5">
    <source>
        <dbReference type="SAM" id="Phobius"/>
    </source>
</evidence>
<evidence type="ECO:0000313" key="7">
    <source>
        <dbReference type="Proteomes" id="UP000825729"/>
    </source>
</evidence>
<evidence type="ECO:0000256" key="3">
    <source>
        <dbReference type="ARBA" id="ARBA00022677"/>
    </source>
</evidence>
<keyword evidence="3" id="KW-0551">Lipid droplet</keyword>
<comment type="subcellular location">
    <subcellularLocation>
        <location evidence="1">Lipid droplet</location>
    </subcellularLocation>
</comment>
<name>A0AAV7F1L0_ARIFI</name>
<keyword evidence="7" id="KW-1185">Reference proteome</keyword>
<sequence length="344" mass="38911">MLSIPTLRCVSRFIPRIPAHRRLVSALSYQSIPMDEGTSLQSETRQQATNRLCYVSSFTTELLEISSEHPLVHVLLIPGNPGVAAFYKDFVEAVYQLFEGNASVTAIGHISQTKKNFEGRRLFSLQDQIDHKVNFINQELQNEKVPILLVGHSIGAYIALEVFRRFPEQVIYTIGLYPFLTLNRKSLVQSILVRVTASKILTVAFCSILTFLGLLPNWFKRILVKRFVGQSCSTSTIGATCSHLLQYSTMQNVLYMAMTEFRKLSEQPDWAFFRANQTQLAFLFGINDHWGPLTLYEEISKHAPDLPLTIEREGHTHAFCCTEAGSIWVAHYVVGLIKNRLALG</sequence>
<dbReference type="GO" id="GO:0019915">
    <property type="term" value="P:lipid storage"/>
    <property type="evidence" value="ECO:0007669"/>
    <property type="project" value="InterPro"/>
</dbReference>
<keyword evidence="5" id="KW-0472">Membrane</keyword>
<dbReference type="Proteomes" id="UP000825729">
    <property type="component" value="Unassembled WGS sequence"/>
</dbReference>